<proteinExistence type="predicted"/>
<evidence type="ECO:0000313" key="2">
    <source>
        <dbReference type="Proteomes" id="UP000662873"/>
    </source>
</evidence>
<sequence length="235" mass="25857">MSEEPETLPGESAPEPKQGMSLGKKVLVLLVTLGSIAAGINAGIQVYEYLKPKSDVPEGWTRVEAIGAVQIDLPPNWELKDKTALQAMTADTPFGVDFERMFKENFQTQFFGKVSSSSYDPTVIGFVAKAPASDSLTLESLEEAAQRHPGTLATEVIKLPAGRALRNVTSRYEDMSEYGPDAPPIEVVADQVFFVERGTIWMLVLYTERPDYMDFADTFLKIAKSLRFTNEPGKG</sequence>
<dbReference type="EMBL" id="AP021858">
    <property type="protein sequence ID" value="BBO24504.1"/>
    <property type="molecule type" value="Genomic_DNA"/>
</dbReference>
<accession>A0A809SF50</accession>
<reference evidence="1" key="1">
    <citation type="journal article" name="DNA Res.">
        <title>The physiological potential of anammox bacteria as revealed by their core genome structure.</title>
        <authorList>
            <person name="Okubo T."/>
            <person name="Toyoda A."/>
            <person name="Fukuhara K."/>
            <person name="Uchiyama I."/>
            <person name="Harigaya Y."/>
            <person name="Kuroiwa M."/>
            <person name="Suzuki T."/>
            <person name="Murakami Y."/>
            <person name="Suwa Y."/>
            <person name="Takami H."/>
        </authorList>
    </citation>
    <scope>NUCLEOTIDE SEQUENCE</scope>
    <source>
        <strain evidence="1">317325-2</strain>
    </source>
</reference>
<gene>
    <name evidence="1" type="ORF">NPRO_20990</name>
</gene>
<dbReference type="AlphaFoldDB" id="A0A809SF50"/>
<name>A0A809SF50_9BACT</name>
<organism evidence="1 2">
    <name type="scientific">Candidatus Nitrosymbiomonas proteolyticus</name>
    <dbReference type="NCBI Taxonomy" id="2608984"/>
    <lineage>
        <taxon>Bacteria</taxon>
        <taxon>Bacillati</taxon>
        <taxon>Armatimonadota</taxon>
        <taxon>Armatimonadota incertae sedis</taxon>
        <taxon>Candidatus Nitrosymbiomonas</taxon>
    </lineage>
</organism>
<evidence type="ECO:0000313" key="1">
    <source>
        <dbReference type="EMBL" id="BBO24504.1"/>
    </source>
</evidence>
<dbReference type="Proteomes" id="UP000662873">
    <property type="component" value="Chromosome"/>
</dbReference>
<dbReference type="KEGG" id="npy:NPRO_20990"/>
<protein>
    <submittedName>
        <fullName evidence="1">Uncharacterized protein</fullName>
    </submittedName>
</protein>